<comment type="caution">
    <text evidence="1">The sequence shown here is derived from an EMBL/GenBank/DDBJ whole genome shotgun (WGS) entry which is preliminary data.</text>
</comment>
<dbReference type="Proteomes" id="UP000018721">
    <property type="component" value="Unassembled WGS sequence"/>
</dbReference>
<protein>
    <submittedName>
        <fullName evidence="1">Uncharacterized protein</fullName>
    </submittedName>
</protein>
<dbReference type="HOGENOM" id="CLU_3036555_0_0_1"/>
<keyword evidence="2" id="KW-1185">Reference proteome</keyword>
<dbReference type="AlphaFoldDB" id="V9F7L8"/>
<reference evidence="1 2" key="1">
    <citation type="submission" date="2013-11" db="EMBL/GenBank/DDBJ databases">
        <title>The Genome Sequence of Phytophthora parasitica P1569.</title>
        <authorList>
            <consortium name="The Broad Institute Genomics Platform"/>
            <person name="Russ C."/>
            <person name="Tyler B."/>
            <person name="Panabieres F."/>
            <person name="Shan W."/>
            <person name="Tripathy S."/>
            <person name="Grunwald N."/>
            <person name="Machado M."/>
            <person name="Johnson C.S."/>
            <person name="Arredondo F."/>
            <person name="Hong C."/>
            <person name="Coffey M."/>
            <person name="Young S.K."/>
            <person name="Zeng Q."/>
            <person name="Gargeya S."/>
            <person name="Fitzgerald M."/>
            <person name="Abouelleil A."/>
            <person name="Alvarado L."/>
            <person name="Chapman S.B."/>
            <person name="Gainer-Dewar J."/>
            <person name="Goldberg J."/>
            <person name="Griggs A."/>
            <person name="Gujja S."/>
            <person name="Hansen M."/>
            <person name="Howarth C."/>
            <person name="Imamovic A."/>
            <person name="Ireland A."/>
            <person name="Larimer J."/>
            <person name="McCowan C."/>
            <person name="Murphy C."/>
            <person name="Pearson M."/>
            <person name="Poon T.W."/>
            <person name="Priest M."/>
            <person name="Roberts A."/>
            <person name="Saif S."/>
            <person name="Shea T."/>
            <person name="Sykes S."/>
            <person name="Wortman J."/>
            <person name="Nusbaum C."/>
            <person name="Birren B."/>
        </authorList>
    </citation>
    <scope>NUCLEOTIDE SEQUENCE [LARGE SCALE GENOMIC DNA]</scope>
    <source>
        <strain evidence="1 2">P1569</strain>
    </source>
</reference>
<evidence type="ECO:0000313" key="2">
    <source>
        <dbReference type="Proteomes" id="UP000018721"/>
    </source>
</evidence>
<sequence>MRWRLSRFTEEGAGNVSVHVGLQVATMGFVRTMESEKRVLIVGQEATGTSQLSCC</sequence>
<name>V9F7L8_PHYNI</name>
<gene>
    <name evidence="1" type="ORF">F443_08324</name>
</gene>
<accession>V9F7L8</accession>
<organism evidence="1 2">
    <name type="scientific">Phytophthora nicotianae P1569</name>
    <dbReference type="NCBI Taxonomy" id="1317065"/>
    <lineage>
        <taxon>Eukaryota</taxon>
        <taxon>Sar</taxon>
        <taxon>Stramenopiles</taxon>
        <taxon>Oomycota</taxon>
        <taxon>Peronosporomycetes</taxon>
        <taxon>Peronosporales</taxon>
        <taxon>Peronosporaceae</taxon>
        <taxon>Phytophthora</taxon>
    </lineage>
</organism>
<dbReference type="EMBL" id="ANIZ01001435">
    <property type="protein sequence ID" value="ETI47489.1"/>
    <property type="molecule type" value="Genomic_DNA"/>
</dbReference>
<proteinExistence type="predicted"/>
<evidence type="ECO:0000313" key="1">
    <source>
        <dbReference type="EMBL" id="ETI47489.1"/>
    </source>
</evidence>